<organism evidence="1 2">
    <name type="scientific">Manihot esculenta</name>
    <name type="common">Cassava</name>
    <name type="synonym">Jatropha manihot</name>
    <dbReference type="NCBI Taxonomy" id="3983"/>
    <lineage>
        <taxon>Eukaryota</taxon>
        <taxon>Viridiplantae</taxon>
        <taxon>Streptophyta</taxon>
        <taxon>Embryophyta</taxon>
        <taxon>Tracheophyta</taxon>
        <taxon>Spermatophyta</taxon>
        <taxon>Magnoliopsida</taxon>
        <taxon>eudicotyledons</taxon>
        <taxon>Gunneridae</taxon>
        <taxon>Pentapetalae</taxon>
        <taxon>rosids</taxon>
        <taxon>fabids</taxon>
        <taxon>Malpighiales</taxon>
        <taxon>Euphorbiaceae</taxon>
        <taxon>Crotonoideae</taxon>
        <taxon>Manihoteae</taxon>
        <taxon>Manihot</taxon>
    </lineage>
</organism>
<comment type="caution">
    <text evidence="1">The sequence shown here is derived from an EMBL/GenBank/DDBJ whole genome shotgun (WGS) entry which is preliminary data.</text>
</comment>
<evidence type="ECO:0000313" key="1">
    <source>
        <dbReference type="EMBL" id="KAG8637941.1"/>
    </source>
</evidence>
<name>A0ACB7GDF3_MANES</name>
<reference evidence="2" key="1">
    <citation type="journal article" date="2016" name="Nat. Biotechnol.">
        <title>Sequencing wild and cultivated cassava and related species reveals extensive interspecific hybridization and genetic diversity.</title>
        <authorList>
            <person name="Bredeson J.V."/>
            <person name="Lyons J.B."/>
            <person name="Prochnik S.E."/>
            <person name="Wu G.A."/>
            <person name="Ha C.M."/>
            <person name="Edsinger-Gonzales E."/>
            <person name="Grimwood J."/>
            <person name="Schmutz J."/>
            <person name="Rabbi I.Y."/>
            <person name="Egesi C."/>
            <person name="Nauluvula P."/>
            <person name="Lebot V."/>
            <person name="Ndunguru J."/>
            <person name="Mkamilo G."/>
            <person name="Bart R.S."/>
            <person name="Setter T.L."/>
            <person name="Gleadow R.M."/>
            <person name="Kulakow P."/>
            <person name="Ferguson M.E."/>
            <person name="Rounsley S."/>
            <person name="Rokhsar D.S."/>
        </authorList>
    </citation>
    <scope>NUCLEOTIDE SEQUENCE [LARGE SCALE GENOMIC DNA]</scope>
    <source>
        <strain evidence="2">cv. AM560-2</strain>
    </source>
</reference>
<gene>
    <name evidence="1" type="ORF">MANES_15G177600v8</name>
</gene>
<dbReference type="Proteomes" id="UP000091857">
    <property type="component" value="Chromosome 15"/>
</dbReference>
<protein>
    <submittedName>
        <fullName evidence="1">Uncharacterized protein</fullName>
    </submittedName>
</protein>
<keyword evidence="2" id="KW-1185">Reference proteome</keyword>
<dbReference type="EMBL" id="CM004401">
    <property type="protein sequence ID" value="KAG8637941.1"/>
    <property type="molecule type" value="Genomic_DNA"/>
</dbReference>
<accession>A0ACB7GDF3</accession>
<evidence type="ECO:0000313" key="2">
    <source>
        <dbReference type="Proteomes" id="UP000091857"/>
    </source>
</evidence>
<sequence>MAESEKMVALKKAYAEMILNTAKEAASQVMASEKKAFRYQQDLLTTKEEALRLLVRLKQMIDAKIIEAEIASSSQQTKIDELEAQLQEAESVIIDLRAELKWVRDKLEKARNNNAQPLDANITSDNEPPSCQNATPKPNVHSPNLGLQPVTTSDMNTLFDRRILDNECCNTQQTEQSSVSQYGSYSSHNTELAAVIIRKEIPEHCRNGCTRSICALEGNLLAGKLAPSGEVDEHEIIENELIINETNKEDGKSTVSSLKMNNLETEKFFSGEERRKRVRVHTIRRSRTRFWKPKAKRKSCTSQLLVSYQPPSILSRCKRHLANRNAKPDEHQCLVSIENNNMEMEKHSSKFEKKLHCQNSCSMVQKMIVPERKRQRKVPNGDAVSTSCVLCPDQHETCQPSSQGHCKACSLSLNDEIKSGEDGTRLIENEVKLKPLPRLDPGSKLIKCGLNPISDSRNVKLTVGSLNRSDTIQNTSNKDVKLADDLVKQECVAAANSTFPCYESNTLMVNIPLVYSDLQHLKSSKEAVANEPLVYSDLEGAKPPKEPKVSHSQVDNNRLLKYTFQRKLKKEALSSSDQNSSLEKSNAKRRAGEKQNGSPDSEKSSMINESSRDSRRLAQVAHQVCTQLYVTYQRRKWHKKKEPELQQQ</sequence>
<proteinExistence type="predicted"/>